<protein>
    <submittedName>
        <fullName evidence="2">Uncharacterized protein</fullName>
    </submittedName>
</protein>
<evidence type="ECO:0000313" key="2">
    <source>
        <dbReference type="EMBL" id="KAA1429313.1"/>
    </source>
</evidence>
<gene>
    <name evidence="2" type="ORF">F0U47_03755</name>
</gene>
<dbReference type="EMBL" id="VUJW01000001">
    <property type="protein sequence ID" value="KAA1429313.1"/>
    <property type="molecule type" value="Genomic_DNA"/>
</dbReference>
<keyword evidence="1" id="KW-0812">Transmembrane</keyword>
<keyword evidence="1" id="KW-1133">Transmembrane helix</keyword>
<reference evidence="2 3" key="1">
    <citation type="submission" date="2019-09" db="EMBL/GenBank/DDBJ databases">
        <title>Nocardioides panacisoli sp. nov., isolated from the soil of a ginseng field.</title>
        <authorList>
            <person name="Cho C."/>
        </authorList>
    </citation>
    <scope>NUCLEOTIDE SEQUENCE [LARGE SCALE GENOMIC DNA]</scope>
    <source>
        <strain evidence="2 3">BN140041</strain>
    </source>
</reference>
<dbReference type="AlphaFoldDB" id="A0A5B1M915"/>
<feature type="transmembrane region" description="Helical" evidence="1">
    <location>
        <begin position="109"/>
        <end position="125"/>
    </location>
</feature>
<dbReference type="RefSeq" id="WP_149748935.1">
    <property type="nucleotide sequence ID" value="NZ_VUJW01000001.1"/>
</dbReference>
<name>A0A5B1M915_9ACTN</name>
<comment type="caution">
    <text evidence="2">The sequence shown here is derived from an EMBL/GenBank/DDBJ whole genome shotgun (WGS) entry which is preliminary data.</text>
</comment>
<proteinExistence type="predicted"/>
<feature type="transmembrane region" description="Helical" evidence="1">
    <location>
        <begin position="132"/>
        <end position="149"/>
    </location>
</feature>
<accession>A0A5B1M915</accession>
<evidence type="ECO:0000256" key="1">
    <source>
        <dbReference type="SAM" id="Phobius"/>
    </source>
</evidence>
<organism evidence="2 3">
    <name type="scientific">Nocardioides antri</name>
    <dbReference type="NCBI Taxonomy" id="2607659"/>
    <lineage>
        <taxon>Bacteria</taxon>
        <taxon>Bacillati</taxon>
        <taxon>Actinomycetota</taxon>
        <taxon>Actinomycetes</taxon>
        <taxon>Propionibacteriales</taxon>
        <taxon>Nocardioidaceae</taxon>
        <taxon>Nocardioides</taxon>
    </lineage>
</organism>
<evidence type="ECO:0000313" key="3">
    <source>
        <dbReference type="Proteomes" id="UP000324351"/>
    </source>
</evidence>
<dbReference type="Proteomes" id="UP000324351">
    <property type="component" value="Unassembled WGS sequence"/>
</dbReference>
<feature type="transmembrane region" description="Helical" evidence="1">
    <location>
        <begin position="67"/>
        <end position="89"/>
    </location>
</feature>
<reference evidence="2 3" key="2">
    <citation type="submission" date="2019-09" db="EMBL/GenBank/DDBJ databases">
        <authorList>
            <person name="Jin C."/>
        </authorList>
    </citation>
    <scope>NUCLEOTIDE SEQUENCE [LARGE SCALE GENOMIC DNA]</scope>
    <source>
        <strain evidence="2 3">BN140041</strain>
    </source>
</reference>
<feature type="transmembrane region" description="Helical" evidence="1">
    <location>
        <begin position="155"/>
        <end position="178"/>
    </location>
</feature>
<keyword evidence="3" id="KW-1185">Reference proteome</keyword>
<keyword evidence="1" id="KW-0472">Membrane</keyword>
<sequence>MDEQYDAVERWDDELGDLLAGRGGRAVLPTEQWLASAARPTVPGTVVARVDHAVGVVSRRDDRPSRWLTVVAIGLAAAFVFQGVGNLVAGEWVADNLGEPYAPHPFREGGLAMIAIGVCAAAGAVSRRWSTASVLTCTPLAIGLGLHGFTEVGVFAAGVALHLTEGTLGILLAVCWWLDRRDRAAARREVRT</sequence>